<comment type="caution">
    <text evidence="6">The sequence shown here is derived from an EMBL/GenBank/DDBJ whole genome shotgun (WGS) entry which is preliminary data.</text>
</comment>
<dbReference type="PANTHER" id="PTHR36438">
    <property type="entry name" value="IRON-SULFUR CLUSTER REPAIR PROTEIN YTFE"/>
    <property type="match status" value="1"/>
</dbReference>
<comment type="subcellular location">
    <subcellularLocation>
        <location evidence="1">Cytoplasm</location>
    </subcellularLocation>
</comment>
<keyword evidence="2" id="KW-0963">Cytoplasm</keyword>
<dbReference type="Pfam" id="PF01814">
    <property type="entry name" value="Hemerythrin"/>
    <property type="match status" value="1"/>
</dbReference>
<dbReference type="EMBL" id="SMFO01000001">
    <property type="protein sequence ID" value="TDE06188.1"/>
    <property type="molecule type" value="Genomic_DNA"/>
</dbReference>
<reference evidence="6 7" key="1">
    <citation type="submission" date="2019-03" db="EMBL/GenBank/DDBJ databases">
        <title>Flavobacterium TSA-D2 sp. nov., isolated from arctic soil.</title>
        <authorList>
            <person name="Chaudhary D.K."/>
        </authorList>
    </citation>
    <scope>NUCLEOTIDE SEQUENCE [LARGE SCALE GENOMIC DNA]</scope>
    <source>
        <strain evidence="6 7">TSA-D2</strain>
    </source>
</reference>
<name>A0A4V2Z1T3_9FLAO</name>
<dbReference type="NCBIfam" id="TIGR03652">
    <property type="entry name" value="FeS_repair_RIC"/>
    <property type="match status" value="1"/>
</dbReference>
<dbReference type="InterPro" id="IPR019903">
    <property type="entry name" value="RIC_family"/>
</dbReference>
<evidence type="ECO:0000256" key="1">
    <source>
        <dbReference type="ARBA" id="ARBA00004496"/>
    </source>
</evidence>
<keyword evidence="3" id="KW-0479">Metal-binding</keyword>
<evidence type="ECO:0000256" key="2">
    <source>
        <dbReference type="ARBA" id="ARBA00022490"/>
    </source>
</evidence>
<dbReference type="Gene3D" id="1.10.3910.10">
    <property type="entry name" value="SP0561-like"/>
    <property type="match status" value="1"/>
</dbReference>
<proteinExistence type="predicted"/>
<dbReference type="AlphaFoldDB" id="A0A4V2Z1T3"/>
<gene>
    <name evidence="6" type="primary">ric</name>
    <name evidence="6" type="ORF">E0F98_00790</name>
</gene>
<evidence type="ECO:0000313" key="7">
    <source>
        <dbReference type="Proteomes" id="UP000294597"/>
    </source>
</evidence>
<protein>
    <submittedName>
        <fullName evidence="6">Iron-sulfur cluster repair di-iron protein</fullName>
    </submittedName>
</protein>
<accession>A0A4V2Z1T3</accession>
<dbReference type="InterPro" id="IPR012312">
    <property type="entry name" value="Hemerythrin-like"/>
</dbReference>
<dbReference type="Pfam" id="PF04405">
    <property type="entry name" value="ScdA_N"/>
    <property type="match status" value="1"/>
</dbReference>
<dbReference type="Gene3D" id="1.20.120.520">
    <property type="entry name" value="nmb1532 protein domain like"/>
    <property type="match status" value="1"/>
</dbReference>
<keyword evidence="7" id="KW-1185">Reference proteome</keyword>
<evidence type="ECO:0000313" key="6">
    <source>
        <dbReference type="EMBL" id="TDE06188.1"/>
    </source>
</evidence>
<dbReference type="Proteomes" id="UP000294597">
    <property type="component" value="Unassembled WGS sequence"/>
</dbReference>
<dbReference type="RefSeq" id="WP_132108258.1">
    <property type="nucleotide sequence ID" value="NZ_SMFO01000001.1"/>
</dbReference>
<keyword evidence="4" id="KW-0408">Iron</keyword>
<evidence type="ECO:0000259" key="5">
    <source>
        <dbReference type="Pfam" id="PF01814"/>
    </source>
</evidence>
<dbReference type="PANTHER" id="PTHR36438:SF1">
    <property type="entry name" value="IRON-SULFUR CLUSTER REPAIR PROTEIN YTFE"/>
    <property type="match status" value="1"/>
</dbReference>
<dbReference type="InterPro" id="IPR038062">
    <property type="entry name" value="ScdA-like_N_sf"/>
</dbReference>
<organism evidence="6 7">
    <name type="scientific">Flavobacterium hiemivividum</name>
    <dbReference type="NCBI Taxonomy" id="2541734"/>
    <lineage>
        <taxon>Bacteria</taxon>
        <taxon>Pseudomonadati</taxon>
        <taxon>Bacteroidota</taxon>
        <taxon>Flavobacteriia</taxon>
        <taxon>Flavobacteriales</taxon>
        <taxon>Flavobacteriaceae</taxon>
        <taxon>Flavobacterium</taxon>
    </lineage>
</organism>
<evidence type="ECO:0000256" key="3">
    <source>
        <dbReference type="ARBA" id="ARBA00022723"/>
    </source>
</evidence>
<dbReference type="GO" id="GO:0046872">
    <property type="term" value="F:metal ion binding"/>
    <property type="evidence" value="ECO:0007669"/>
    <property type="project" value="UniProtKB-KW"/>
</dbReference>
<dbReference type="GO" id="GO:0005737">
    <property type="term" value="C:cytoplasm"/>
    <property type="evidence" value="ECO:0007669"/>
    <property type="project" value="UniProtKB-SubCell"/>
</dbReference>
<feature type="domain" description="Hemerythrin-like" evidence="5">
    <location>
        <begin position="84"/>
        <end position="232"/>
    </location>
</feature>
<evidence type="ECO:0000256" key="4">
    <source>
        <dbReference type="ARBA" id="ARBA00023004"/>
    </source>
</evidence>
<sequence>METLEKITIGEYVAKDFRTAAIFSKYGIDFCCKGNRTIEEACDKKNIDTNEIMQQLDTVLATKNDNAIDFKSWPLDLLADYIEKTHHRYVEEKTQILLPFLDKLCKVHGASHPELFEINKLFLGCAGEMAQHMKKEELMLFPFIKKMAKASLTDELIAAPHFGTVKNPIAMMMAEHEAEGDRFDKIVSLTNNYTPPADACSTYKVTFAMLSDFEQDLHKHIHLENNILFPAAALLEKKFAAQE</sequence>